<proteinExistence type="predicted"/>
<accession>A0AAE0PML6</accession>
<protein>
    <submittedName>
        <fullName evidence="2">Uncharacterized protein</fullName>
    </submittedName>
</protein>
<keyword evidence="1" id="KW-0732">Signal</keyword>
<reference evidence="2" key="2">
    <citation type="submission" date="2023-07" db="EMBL/GenBank/DDBJ databases">
        <authorList>
            <consortium name="Lawrence Berkeley National Laboratory"/>
            <person name="Haridas S."/>
            <person name="Hensen N."/>
            <person name="Bonometti L."/>
            <person name="Westerberg I."/>
            <person name="Brannstrom I.O."/>
            <person name="Guillou S."/>
            <person name="Cros-Aarteil S."/>
            <person name="Calhoun S."/>
            <person name="Kuo A."/>
            <person name="Mondo S."/>
            <person name="Pangilinan J."/>
            <person name="Riley R."/>
            <person name="LaButti K."/>
            <person name="Andreopoulos B."/>
            <person name="Lipzen A."/>
            <person name="Chen C."/>
            <person name="Yanf M."/>
            <person name="Daum C."/>
            <person name="Ng V."/>
            <person name="Clum A."/>
            <person name="Steindorff A."/>
            <person name="Ohm R."/>
            <person name="Martin F."/>
            <person name="Silar P."/>
            <person name="Natvig D."/>
            <person name="Lalanne C."/>
            <person name="Gautier V."/>
            <person name="Ament-velasquez S.L."/>
            <person name="Kruys A."/>
            <person name="Hutchinson M.I."/>
            <person name="Powell A.J."/>
            <person name="Barry K."/>
            <person name="Miller A.N."/>
            <person name="Grigoriev I.V."/>
            <person name="Debuchy R."/>
            <person name="Gladieux P."/>
            <person name="Thoren M.H."/>
            <person name="Johannesson H."/>
        </authorList>
    </citation>
    <scope>NUCLEOTIDE SEQUENCE</scope>
    <source>
        <strain evidence="2">FGSC 1904</strain>
    </source>
</reference>
<feature type="chain" id="PRO_5042007619" evidence="1">
    <location>
        <begin position="21"/>
        <end position="230"/>
    </location>
</feature>
<dbReference type="Proteomes" id="UP001281003">
    <property type="component" value="Unassembled WGS sequence"/>
</dbReference>
<organism evidence="2 3">
    <name type="scientific">Sordaria brevicollis</name>
    <dbReference type="NCBI Taxonomy" id="83679"/>
    <lineage>
        <taxon>Eukaryota</taxon>
        <taxon>Fungi</taxon>
        <taxon>Dikarya</taxon>
        <taxon>Ascomycota</taxon>
        <taxon>Pezizomycotina</taxon>
        <taxon>Sordariomycetes</taxon>
        <taxon>Sordariomycetidae</taxon>
        <taxon>Sordariales</taxon>
        <taxon>Sordariaceae</taxon>
        <taxon>Sordaria</taxon>
    </lineage>
</organism>
<reference evidence="2" key="1">
    <citation type="journal article" date="2023" name="Mol. Phylogenet. Evol.">
        <title>Genome-scale phylogeny and comparative genomics of the fungal order Sordariales.</title>
        <authorList>
            <person name="Hensen N."/>
            <person name="Bonometti L."/>
            <person name="Westerberg I."/>
            <person name="Brannstrom I.O."/>
            <person name="Guillou S."/>
            <person name="Cros-Aarteil S."/>
            <person name="Calhoun S."/>
            <person name="Haridas S."/>
            <person name="Kuo A."/>
            <person name="Mondo S."/>
            <person name="Pangilinan J."/>
            <person name="Riley R."/>
            <person name="LaButti K."/>
            <person name="Andreopoulos B."/>
            <person name="Lipzen A."/>
            <person name="Chen C."/>
            <person name="Yan M."/>
            <person name="Daum C."/>
            <person name="Ng V."/>
            <person name="Clum A."/>
            <person name="Steindorff A."/>
            <person name="Ohm R.A."/>
            <person name="Martin F."/>
            <person name="Silar P."/>
            <person name="Natvig D.O."/>
            <person name="Lalanne C."/>
            <person name="Gautier V."/>
            <person name="Ament-Velasquez S.L."/>
            <person name="Kruys A."/>
            <person name="Hutchinson M.I."/>
            <person name="Powell A.J."/>
            <person name="Barry K."/>
            <person name="Miller A.N."/>
            <person name="Grigoriev I.V."/>
            <person name="Debuchy R."/>
            <person name="Gladieux P."/>
            <person name="Hiltunen Thoren M."/>
            <person name="Johannesson H."/>
        </authorList>
    </citation>
    <scope>NUCLEOTIDE SEQUENCE</scope>
    <source>
        <strain evidence="2">FGSC 1904</strain>
    </source>
</reference>
<evidence type="ECO:0000313" key="2">
    <source>
        <dbReference type="EMBL" id="KAK3402375.1"/>
    </source>
</evidence>
<keyword evidence="3" id="KW-1185">Reference proteome</keyword>
<dbReference type="EMBL" id="JAUTDP010000002">
    <property type="protein sequence ID" value="KAK3402375.1"/>
    <property type="molecule type" value="Genomic_DNA"/>
</dbReference>
<evidence type="ECO:0000256" key="1">
    <source>
        <dbReference type="SAM" id="SignalP"/>
    </source>
</evidence>
<feature type="signal peptide" evidence="1">
    <location>
        <begin position="1"/>
        <end position="20"/>
    </location>
</feature>
<gene>
    <name evidence="2" type="ORF">B0T20DRAFT_493675</name>
</gene>
<comment type="caution">
    <text evidence="2">The sequence shown here is derived from an EMBL/GenBank/DDBJ whole genome shotgun (WGS) entry which is preliminary data.</text>
</comment>
<dbReference type="AlphaFoldDB" id="A0AAE0PML6"/>
<evidence type="ECO:0000313" key="3">
    <source>
        <dbReference type="Proteomes" id="UP001281003"/>
    </source>
</evidence>
<sequence length="230" mass="24664">MHLATLHLFNIFLLLPLVSALAIFPRSPTNKEPTHKHNPRFNHGPVPMAKIYCAPEPDTPTSPSVNATQRAYDALSAMSLLGIHCQYSSLSVPGLGYNGSSSKLDARAIMNGHEHRVLSLGPLSKSAVVFGSVRAYVCSYAQGAGSLASTCDITEVQAAYRMIEAGCGSKLNTVGMEGPESEGGPDPGRNSVVGGVWKSWDEMKEYGFMDVGDQREWCVGTYWGGEDNLG</sequence>
<name>A0AAE0PML6_SORBR</name>